<evidence type="ECO:0000256" key="2">
    <source>
        <dbReference type="ARBA" id="ARBA00022617"/>
    </source>
</evidence>
<comment type="similarity">
    <text evidence="6">Belongs to the cytochrome b5 family.</text>
</comment>
<dbReference type="InterPro" id="IPR036400">
    <property type="entry name" value="Cyt_B5-like_heme/steroid_sf"/>
</dbReference>
<name>A0ABR2G167_9ROSI</name>
<feature type="domain" description="Cytochrome b5 heme-binding" evidence="8">
    <location>
        <begin position="7"/>
        <end position="36"/>
    </location>
</feature>
<dbReference type="InterPro" id="IPR001199">
    <property type="entry name" value="Cyt_B5-like_heme/steroid-bd"/>
</dbReference>
<evidence type="ECO:0000256" key="3">
    <source>
        <dbReference type="ARBA" id="ARBA00022723"/>
    </source>
</evidence>
<evidence type="ECO:0000256" key="1">
    <source>
        <dbReference type="ARBA" id="ARBA00004240"/>
    </source>
</evidence>
<evidence type="ECO:0000256" key="6">
    <source>
        <dbReference type="ARBA" id="ARBA00038168"/>
    </source>
</evidence>
<organism evidence="9 10">
    <name type="scientific">Hibiscus sabdariffa</name>
    <name type="common">roselle</name>
    <dbReference type="NCBI Taxonomy" id="183260"/>
    <lineage>
        <taxon>Eukaryota</taxon>
        <taxon>Viridiplantae</taxon>
        <taxon>Streptophyta</taxon>
        <taxon>Embryophyta</taxon>
        <taxon>Tracheophyta</taxon>
        <taxon>Spermatophyta</taxon>
        <taxon>Magnoliopsida</taxon>
        <taxon>eudicotyledons</taxon>
        <taxon>Gunneridae</taxon>
        <taxon>Pentapetalae</taxon>
        <taxon>rosids</taxon>
        <taxon>malvids</taxon>
        <taxon>Malvales</taxon>
        <taxon>Malvaceae</taxon>
        <taxon>Malvoideae</taxon>
        <taxon>Hibiscus</taxon>
    </lineage>
</organism>
<sequence length="111" mass="12767">MAHHQWQGKDTTDDFEGVGHSDNARDMMAQYYVGEIDVSTIPEKIKYKPTNQPLYNQDKTSEFIIKLLQFLVPLDLGVSYQCSPLHQIILKKSLDCVPMTRQKSSFIYANL</sequence>
<evidence type="ECO:0000256" key="5">
    <source>
        <dbReference type="ARBA" id="ARBA00023004"/>
    </source>
</evidence>
<dbReference type="Gene3D" id="3.10.120.10">
    <property type="entry name" value="Cytochrome b5-like heme/steroid binding domain"/>
    <property type="match status" value="1"/>
</dbReference>
<dbReference type="PANTHER" id="PTHR19359">
    <property type="entry name" value="CYTOCHROME B5"/>
    <property type="match status" value="1"/>
</dbReference>
<gene>
    <name evidence="9" type="ORF">V6N12_024395</name>
</gene>
<evidence type="ECO:0000259" key="8">
    <source>
        <dbReference type="Pfam" id="PF00173"/>
    </source>
</evidence>
<dbReference type="Pfam" id="PF00173">
    <property type="entry name" value="Cyt-b5"/>
    <property type="match status" value="1"/>
</dbReference>
<dbReference type="InterPro" id="IPR050668">
    <property type="entry name" value="Cytochrome_b5"/>
</dbReference>
<evidence type="ECO:0000313" key="9">
    <source>
        <dbReference type="EMBL" id="KAK8590009.1"/>
    </source>
</evidence>
<comment type="caution">
    <text evidence="9">The sequence shown here is derived from an EMBL/GenBank/DDBJ whole genome shotgun (WGS) entry which is preliminary data.</text>
</comment>
<evidence type="ECO:0000313" key="10">
    <source>
        <dbReference type="Proteomes" id="UP001472677"/>
    </source>
</evidence>
<evidence type="ECO:0000256" key="4">
    <source>
        <dbReference type="ARBA" id="ARBA00022824"/>
    </source>
</evidence>
<keyword evidence="4" id="KW-0256">Endoplasmic reticulum</keyword>
<dbReference type="PANTHER" id="PTHR19359:SF129">
    <property type="entry name" value="CYTOCHROME B5 ISOFORM B"/>
    <property type="match status" value="1"/>
</dbReference>
<keyword evidence="3" id="KW-0479">Metal-binding</keyword>
<keyword evidence="10" id="KW-1185">Reference proteome</keyword>
<keyword evidence="5" id="KW-0408">Iron</keyword>
<evidence type="ECO:0000256" key="7">
    <source>
        <dbReference type="SAM" id="MobiDB-lite"/>
    </source>
</evidence>
<protein>
    <recommendedName>
        <fullName evidence="8">Cytochrome b5 heme-binding domain-containing protein</fullName>
    </recommendedName>
</protein>
<dbReference type="Proteomes" id="UP001472677">
    <property type="component" value="Unassembled WGS sequence"/>
</dbReference>
<dbReference type="EMBL" id="JBBPBM010000004">
    <property type="protein sequence ID" value="KAK8590009.1"/>
    <property type="molecule type" value="Genomic_DNA"/>
</dbReference>
<feature type="region of interest" description="Disordered" evidence="7">
    <location>
        <begin position="1"/>
        <end position="21"/>
    </location>
</feature>
<dbReference type="SUPFAM" id="SSF55856">
    <property type="entry name" value="Cytochrome b5-like heme/steroid binding domain"/>
    <property type="match status" value="1"/>
</dbReference>
<proteinExistence type="inferred from homology"/>
<comment type="subcellular location">
    <subcellularLocation>
        <location evidence="1">Endoplasmic reticulum</location>
    </subcellularLocation>
</comment>
<accession>A0ABR2G167</accession>
<keyword evidence="2" id="KW-0349">Heme</keyword>
<reference evidence="9 10" key="1">
    <citation type="journal article" date="2024" name="G3 (Bethesda)">
        <title>Genome assembly of Hibiscus sabdariffa L. provides insights into metabolisms of medicinal natural products.</title>
        <authorList>
            <person name="Kim T."/>
        </authorList>
    </citation>
    <scope>NUCLEOTIDE SEQUENCE [LARGE SCALE GENOMIC DNA]</scope>
    <source>
        <strain evidence="9">TK-2024</strain>
        <tissue evidence="9">Old leaves</tissue>
    </source>
</reference>